<feature type="compositionally biased region" description="Basic and acidic residues" evidence="1">
    <location>
        <begin position="75"/>
        <end position="90"/>
    </location>
</feature>
<proteinExistence type="predicted"/>
<accession>A0ABN8ZFZ8</accession>
<evidence type="ECO:0000313" key="2">
    <source>
        <dbReference type="EMBL" id="CAI9171926.1"/>
    </source>
</evidence>
<evidence type="ECO:0000313" key="3">
    <source>
        <dbReference type="Proteomes" id="UP001176941"/>
    </source>
</evidence>
<dbReference type="EMBL" id="OX459967">
    <property type="protein sequence ID" value="CAI9171926.1"/>
    <property type="molecule type" value="Genomic_DNA"/>
</dbReference>
<sequence length="246" mass="26024">MDAASLSPPEPLTDSRVGNRAVGNVIVTPAILGTGSRLTVGLELHFSVGPRWPRPGWGAIQQSACPEVTHPHNKPRTEAAGEETHAHQEEDTPVEPGRALCGWTRRTGSPGACDRAHVLRPSAHHVLRGRTPRSGAESHSDVPELLRAFSKCESVLATSGPLLCTTSLVLHADRVCLEGNRDGAGSSGSEGEQQAASAGFSAHRELMLPPGFLASGVFPLCLFHQLRSSRALPSPPVTHLSSFLLC</sequence>
<keyword evidence="3" id="KW-1185">Reference proteome</keyword>
<reference evidence="2" key="1">
    <citation type="submission" date="2023-04" db="EMBL/GenBank/DDBJ databases">
        <authorList>
            <consortium name="ELIXIR-Norway"/>
        </authorList>
    </citation>
    <scope>NUCLEOTIDE SEQUENCE [LARGE SCALE GENOMIC DNA]</scope>
</reference>
<gene>
    <name evidence="2" type="ORF">MRATA1EN1_LOCUS20888</name>
</gene>
<dbReference type="Proteomes" id="UP001176941">
    <property type="component" value="Chromosome 31"/>
</dbReference>
<feature type="region of interest" description="Disordered" evidence="1">
    <location>
        <begin position="68"/>
        <end position="99"/>
    </location>
</feature>
<name>A0ABN8ZFZ8_RANTA</name>
<protein>
    <submittedName>
        <fullName evidence="2">Uncharacterized protein</fullName>
    </submittedName>
</protein>
<organism evidence="2 3">
    <name type="scientific">Rangifer tarandus platyrhynchus</name>
    <name type="common">Svalbard reindeer</name>
    <dbReference type="NCBI Taxonomy" id="3082113"/>
    <lineage>
        <taxon>Eukaryota</taxon>
        <taxon>Metazoa</taxon>
        <taxon>Chordata</taxon>
        <taxon>Craniata</taxon>
        <taxon>Vertebrata</taxon>
        <taxon>Euteleostomi</taxon>
        <taxon>Mammalia</taxon>
        <taxon>Eutheria</taxon>
        <taxon>Laurasiatheria</taxon>
        <taxon>Artiodactyla</taxon>
        <taxon>Ruminantia</taxon>
        <taxon>Pecora</taxon>
        <taxon>Cervidae</taxon>
        <taxon>Odocoileinae</taxon>
        <taxon>Rangifer</taxon>
    </lineage>
</organism>
<evidence type="ECO:0000256" key="1">
    <source>
        <dbReference type="SAM" id="MobiDB-lite"/>
    </source>
</evidence>